<dbReference type="STRING" id="388467.A19Y_2199"/>
<evidence type="ECO:0000313" key="1">
    <source>
        <dbReference type="EMBL" id="KEI67148.1"/>
    </source>
</evidence>
<reference evidence="1 2" key="1">
    <citation type="journal article" date="2014" name="Appl. Environ. Microbiol.">
        <title>Elucidation of insertion elements encoded on plasmids and in vitro construction of shuttle vectors from the toxic cyanobacterium Planktothrix.</title>
        <authorList>
            <person name="Christiansen G."/>
            <person name="Goesmann A."/>
            <person name="Kurmayer R."/>
        </authorList>
    </citation>
    <scope>NUCLEOTIDE SEQUENCE [LARGE SCALE GENOMIC DNA]</scope>
    <source>
        <strain evidence="1 2">NIVA-CYA 126/8</strain>
    </source>
</reference>
<dbReference type="InterPro" id="IPR011748">
    <property type="entry name" value="Unchr_phage_tail-like"/>
</dbReference>
<dbReference type="eggNOG" id="COG4385">
    <property type="taxonomic scope" value="Bacteria"/>
</dbReference>
<dbReference type="Pfam" id="PF09684">
    <property type="entry name" value="Tail_P2_I"/>
    <property type="match status" value="1"/>
</dbReference>
<proteinExistence type="predicted"/>
<dbReference type="AlphaFoldDB" id="A0A073CHG0"/>
<accession>A0A073CHG0</accession>
<dbReference type="NCBIfam" id="TIGR02242">
    <property type="entry name" value="tail_TIGR02242"/>
    <property type="match status" value="1"/>
</dbReference>
<dbReference type="PATRIC" id="fig|388467.6.peg.2142"/>
<protein>
    <recommendedName>
        <fullName evidence="3">Phage tail protein</fullName>
    </recommendedName>
</protein>
<keyword evidence="2" id="KW-1185">Reference proteome</keyword>
<dbReference type="InterPro" id="IPR006521">
    <property type="entry name" value="Tail_protein_I"/>
</dbReference>
<dbReference type="RefSeq" id="WP_042154142.1">
    <property type="nucleotide sequence ID" value="NZ_CM002803.1"/>
</dbReference>
<sequence>MARELLILKLIPMRSPEANLNTLPIQASENINLENPSLLLVPGEASELVVNLENLGSYTLELTLEITGDFPQNWYTIITELEEENPAFLLTPAETIKAIIRFQTPADFFENPFALGVGQVLKLDYQSRLAVYGAAPGTGSQLLEIATFNLYVRPISRYQQFLPNFYREIDFVGRFLQIFEATLEPDVQILSNLWAYLDPLTAPIGMLEFLAHWVGWKNQPYLTLEQQRNLIRNAIEIYRWRGTRRGLRLYLYLATRLPLDDHIMNEDEKHIGIYEFFNSGFVLDKTRLGYDAILGGVRPFHFTVRLRPEPDRPIEEALVRTIIEQEKPAFCSYELIIETG</sequence>
<evidence type="ECO:0000313" key="2">
    <source>
        <dbReference type="Proteomes" id="UP000027395"/>
    </source>
</evidence>
<name>A0A073CHG0_PLAA1</name>
<dbReference type="Proteomes" id="UP000027395">
    <property type="component" value="Chromosome"/>
</dbReference>
<evidence type="ECO:0008006" key="3">
    <source>
        <dbReference type="Google" id="ProtNLM"/>
    </source>
</evidence>
<dbReference type="EMBL" id="CM002803">
    <property type="protein sequence ID" value="KEI67148.1"/>
    <property type="molecule type" value="Genomic_DNA"/>
</dbReference>
<gene>
    <name evidence="1" type="ORF">A19Y_2199</name>
</gene>
<organism evidence="1 2">
    <name type="scientific">Planktothrix agardhii (strain NIVA-CYA 126/8)</name>
    <dbReference type="NCBI Taxonomy" id="388467"/>
    <lineage>
        <taxon>Bacteria</taxon>
        <taxon>Bacillati</taxon>
        <taxon>Cyanobacteriota</taxon>
        <taxon>Cyanophyceae</taxon>
        <taxon>Oscillatoriophycideae</taxon>
        <taxon>Oscillatoriales</taxon>
        <taxon>Microcoleaceae</taxon>
        <taxon>Planktothrix</taxon>
    </lineage>
</organism>
<dbReference type="HOGENOM" id="CLU_040282_0_0_3"/>